<organism evidence="3 4">
    <name type="scientific">Nakamurella panacisegetis</name>
    <dbReference type="NCBI Taxonomy" id="1090615"/>
    <lineage>
        <taxon>Bacteria</taxon>
        <taxon>Bacillati</taxon>
        <taxon>Actinomycetota</taxon>
        <taxon>Actinomycetes</taxon>
        <taxon>Nakamurellales</taxon>
        <taxon>Nakamurellaceae</taxon>
        <taxon>Nakamurella</taxon>
    </lineage>
</organism>
<proteinExistence type="inferred from homology"/>
<evidence type="ECO:0000313" key="4">
    <source>
        <dbReference type="Proteomes" id="UP000198741"/>
    </source>
</evidence>
<dbReference type="PANTHER" id="PTHR43477">
    <property type="entry name" value="DIHYDROANTICAPSIN 7-DEHYDROGENASE"/>
    <property type="match status" value="1"/>
</dbReference>
<keyword evidence="4" id="KW-1185">Reference proteome</keyword>
<sequence>MNGLVILVTGATGSAGRATVRALARAGAEVVAVGRDEHRLATLFAGLPGVHCQVAEISDTEHCEALADRVRRRHHRIDGLVHLVGGWRGGSGFTANSDDDWGYLSRTLIDSLRHITMALHDDLAASSDGRAVIVSATAAERPTPGGANYAAAKAATEAWMLAMAESFRRLQSGAKSEPFPQRSAATILIIKALVDQGMRDAAPDKQFTGFTDVRDLADRIVDLFTDEPAEVNGARLLM</sequence>
<dbReference type="EMBL" id="LT629710">
    <property type="protein sequence ID" value="SDO31863.1"/>
    <property type="molecule type" value="Genomic_DNA"/>
</dbReference>
<dbReference type="InterPro" id="IPR002347">
    <property type="entry name" value="SDR_fam"/>
</dbReference>
<dbReference type="Proteomes" id="UP000198741">
    <property type="component" value="Chromosome I"/>
</dbReference>
<dbReference type="SUPFAM" id="SSF51735">
    <property type="entry name" value="NAD(P)-binding Rossmann-fold domains"/>
    <property type="match status" value="1"/>
</dbReference>
<reference evidence="3 4" key="1">
    <citation type="submission" date="2016-10" db="EMBL/GenBank/DDBJ databases">
        <authorList>
            <person name="de Groot N.N."/>
        </authorList>
    </citation>
    <scope>NUCLEOTIDE SEQUENCE [LARGE SCALE GENOMIC DNA]</scope>
    <source>
        <strain evidence="4">P4-7,KCTC 19426,CECT 7604</strain>
    </source>
</reference>
<dbReference type="InterPro" id="IPR020904">
    <property type="entry name" value="Sc_DH/Rdtase_CS"/>
</dbReference>
<dbReference type="Gene3D" id="3.40.50.720">
    <property type="entry name" value="NAD(P)-binding Rossmann-like Domain"/>
    <property type="match status" value="1"/>
</dbReference>
<dbReference type="Pfam" id="PF00106">
    <property type="entry name" value="adh_short"/>
    <property type="match status" value="1"/>
</dbReference>
<keyword evidence="2" id="KW-0560">Oxidoreductase</keyword>
<dbReference type="OrthoDB" id="4773823at2"/>
<name>A0A1H0IKF6_9ACTN</name>
<dbReference type="InterPro" id="IPR036291">
    <property type="entry name" value="NAD(P)-bd_dom_sf"/>
</dbReference>
<dbReference type="PANTHER" id="PTHR43477:SF1">
    <property type="entry name" value="DIHYDROANTICAPSIN 7-DEHYDROGENASE"/>
    <property type="match status" value="1"/>
</dbReference>
<dbReference type="STRING" id="1090615.SAMN04515671_0544"/>
<evidence type="ECO:0000313" key="3">
    <source>
        <dbReference type="EMBL" id="SDO31863.1"/>
    </source>
</evidence>
<evidence type="ECO:0000256" key="2">
    <source>
        <dbReference type="ARBA" id="ARBA00023002"/>
    </source>
</evidence>
<evidence type="ECO:0000256" key="1">
    <source>
        <dbReference type="ARBA" id="ARBA00006484"/>
    </source>
</evidence>
<dbReference type="PRINTS" id="PR00081">
    <property type="entry name" value="GDHRDH"/>
</dbReference>
<dbReference type="AlphaFoldDB" id="A0A1H0IKF6"/>
<dbReference type="CDD" id="cd05233">
    <property type="entry name" value="SDR_c"/>
    <property type="match status" value="1"/>
</dbReference>
<gene>
    <name evidence="3" type="ORF">SAMN04515671_0544</name>
</gene>
<protein>
    <submittedName>
        <fullName evidence="3">Short chain dehydrogenase</fullName>
    </submittedName>
</protein>
<accession>A0A1H0IKF6</accession>
<comment type="similarity">
    <text evidence="1">Belongs to the short-chain dehydrogenases/reductases (SDR) family.</text>
</comment>
<dbReference type="PROSITE" id="PS00061">
    <property type="entry name" value="ADH_SHORT"/>
    <property type="match status" value="1"/>
</dbReference>
<dbReference type="InterPro" id="IPR051122">
    <property type="entry name" value="SDR_DHRS6-like"/>
</dbReference>
<dbReference type="GO" id="GO:0016491">
    <property type="term" value="F:oxidoreductase activity"/>
    <property type="evidence" value="ECO:0007669"/>
    <property type="project" value="UniProtKB-KW"/>
</dbReference>